<evidence type="ECO:0000313" key="2">
    <source>
        <dbReference type="Proteomes" id="UP000294656"/>
    </source>
</evidence>
<sequence>MKTNTAADLIKNIETSYLTQSEIDLAIARAQRAEFIVKMVGASVTWLKSKLAFKSSVKVASQQPA</sequence>
<proteinExistence type="predicted"/>
<reference evidence="1 2" key="1">
    <citation type="submission" date="2019-03" db="EMBL/GenBank/DDBJ databases">
        <title>Genomic Encyclopedia of Type Strains, Phase III (KMG-III): the genomes of soil and plant-associated and newly described type strains.</title>
        <authorList>
            <person name="Whitman W."/>
        </authorList>
    </citation>
    <scope>NUCLEOTIDE SEQUENCE [LARGE SCALE GENOMIC DNA]</scope>
    <source>
        <strain evidence="1 2">CECT 7378</strain>
    </source>
</reference>
<dbReference type="RefSeq" id="WP_133502913.1">
    <property type="nucleotide sequence ID" value="NZ_SNXC01000010.1"/>
</dbReference>
<dbReference type="InterPro" id="IPR058227">
    <property type="entry name" value="RSP_7527-like"/>
</dbReference>
<evidence type="ECO:0000313" key="1">
    <source>
        <dbReference type="EMBL" id="TDO98681.1"/>
    </source>
</evidence>
<protein>
    <submittedName>
        <fullName evidence="1">Uncharacterized protein</fullName>
    </submittedName>
</protein>
<dbReference type="AlphaFoldDB" id="A0A4R6MAV2"/>
<organism evidence="1 2">
    <name type="scientific">Marinomonas balearica</name>
    <dbReference type="NCBI Taxonomy" id="491947"/>
    <lineage>
        <taxon>Bacteria</taxon>
        <taxon>Pseudomonadati</taxon>
        <taxon>Pseudomonadota</taxon>
        <taxon>Gammaproteobacteria</taxon>
        <taxon>Oceanospirillales</taxon>
        <taxon>Oceanospirillaceae</taxon>
        <taxon>Marinomonas</taxon>
    </lineage>
</organism>
<dbReference type="OrthoDB" id="6106995at2"/>
<gene>
    <name evidence="1" type="ORF">DFP79_1093</name>
</gene>
<name>A0A4R6MAV2_9GAMM</name>
<dbReference type="Proteomes" id="UP000294656">
    <property type="component" value="Unassembled WGS sequence"/>
</dbReference>
<keyword evidence="2" id="KW-1185">Reference proteome</keyword>
<dbReference type="EMBL" id="SNXC01000010">
    <property type="protein sequence ID" value="TDO98681.1"/>
    <property type="molecule type" value="Genomic_DNA"/>
</dbReference>
<dbReference type="NCBIfam" id="NF046098">
    <property type="entry name" value="RSP_7527_fam"/>
    <property type="match status" value="1"/>
</dbReference>
<comment type="caution">
    <text evidence="1">The sequence shown here is derived from an EMBL/GenBank/DDBJ whole genome shotgun (WGS) entry which is preliminary data.</text>
</comment>
<accession>A0A4R6MAV2</accession>